<accession>A0A8J6PYN6</accession>
<evidence type="ECO:0000256" key="1">
    <source>
        <dbReference type="SAM" id="Phobius"/>
    </source>
</evidence>
<evidence type="ECO:0000313" key="3">
    <source>
        <dbReference type="Proteomes" id="UP000600588"/>
    </source>
</evidence>
<keyword evidence="1" id="KW-0812">Transmembrane</keyword>
<dbReference type="RefSeq" id="WP_188228956.1">
    <property type="nucleotide sequence ID" value="NZ_JACVXB010000001.1"/>
</dbReference>
<feature type="transmembrane region" description="Helical" evidence="1">
    <location>
        <begin position="35"/>
        <end position="53"/>
    </location>
</feature>
<dbReference type="Proteomes" id="UP000600588">
    <property type="component" value="Unassembled WGS sequence"/>
</dbReference>
<dbReference type="EMBL" id="JACVXB010000001">
    <property type="protein sequence ID" value="MBD0831187.1"/>
    <property type="molecule type" value="Genomic_DNA"/>
</dbReference>
<feature type="transmembrane region" description="Helical" evidence="1">
    <location>
        <begin position="65"/>
        <end position="87"/>
    </location>
</feature>
<dbReference type="Pfam" id="PF19665">
    <property type="entry name" value="DUF6168"/>
    <property type="match status" value="1"/>
</dbReference>
<evidence type="ECO:0000313" key="2">
    <source>
        <dbReference type="EMBL" id="MBD0831187.1"/>
    </source>
</evidence>
<dbReference type="InterPro" id="IPR046166">
    <property type="entry name" value="DUF6168"/>
</dbReference>
<dbReference type="AlphaFoldDB" id="A0A8J6PYN6"/>
<keyword evidence="1" id="KW-1133">Transmembrane helix</keyword>
<sequence length="123" mass="13591">MIKRILIFVFLSALLFALGITIHGNFIVESMAFELSSVYLFHAIAVIIVYAAIEGVAGMMPDKAGYAYLTLMFIKLGLFVLLFKNSIFESGPLSQTEKLALVVPLFLFLILEAVCIAKLLNNK</sequence>
<proteinExistence type="predicted"/>
<reference evidence="2 3" key="1">
    <citation type="submission" date="2020-09" db="EMBL/GenBank/DDBJ databases">
        <title>TT11 complete genome.</title>
        <authorList>
            <person name="Wu Z."/>
        </authorList>
    </citation>
    <scope>NUCLEOTIDE SEQUENCE [LARGE SCALE GENOMIC DNA]</scope>
    <source>
        <strain evidence="2 3">TT11</strain>
    </source>
</reference>
<keyword evidence="3" id="KW-1185">Reference proteome</keyword>
<feature type="transmembrane region" description="Helical" evidence="1">
    <location>
        <begin position="99"/>
        <end position="120"/>
    </location>
</feature>
<keyword evidence="1" id="KW-0472">Membrane</keyword>
<protein>
    <submittedName>
        <fullName evidence="2">Uncharacterized protein</fullName>
    </submittedName>
</protein>
<gene>
    <name evidence="2" type="ORF">ICJ83_03485</name>
</gene>
<comment type="caution">
    <text evidence="2">The sequence shown here is derived from an EMBL/GenBank/DDBJ whole genome shotgun (WGS) entry which is preliminary data.</text>
</comment>
<name>A0A8J6PYN6_9FLAO</name>
<organism evidence="2 3">
    <name type="scientific">Aestuariibaculum sediminum</name>
    <dbReference type="NCBI Taxonomy" id="2770637"/>
    <lineage>
        <taxon>Bacteria</taxon>
        <taxon>Pseudomonadati</taxon>
        <taxon>Bacteroidota</taxon>
        <taxon>Flavobacteriia</taxon>
        <taxon>Flavobacteriales</taxon>
        <taxon>Flavobacteriaceae</taxon>
    </lineage>
</organism>